<dbReference type="EMBL" id="ASPP01005515">
    <property type="protein sequence ID" value="ETO30368.1"/>
    <property type="molecule type" value="Genomic_DNA"/>
</dbReference>
<gene>
    <name evidence="2" type="ORF">RFI_06752</name>
</gene>
<reference evidence="2 3" key="1">
    <citation type="journal article" date="2013" name="Curr. Biol.">
        <title>The Genome of the Foraminiferan Reticulomyxa filosa.</title>
        <authorList>
            <person name="Glockner G."/>
            <person name="Hulsmann N."/>
            <person name="Schleicher M."/>
            <person name="Noegel A.A."/>
            <person name="Eichinger L."/>
            <person name="Gallinger C."/>
            <person name="Pawlowski J."/>
            <person name="Sierra R."/>
            <person name="Euteneuer U."/>
            <person name="Pillet L."/>
            <person name="Moustafa A."/>
            <person name="Platzer M."/>
            <person name="Groth M."/>
            <person name="Szafranski K."/>
            <person name="Schliwa M."/>
        </authorList>
    </citation>
    <scope>NUCLEOTIDE SEQUENCE [LARGE SCALE GENOMIC DNA]</scope>
</reference>
<dbReference type="Proteomes" id="UP000023152">
    <property type="component" value="Unassembled WGS sequence"/>
</dbReference>
<evidence type="ECO:0000313" key="3">
    <source>
        <dbReference type="Proteomes" id="UP000023152"/>
    </source>
</evidence>
<dbReference type="PANTHER" id="PTHR11034">
    <property type="entry name" value="N-MYC DOWNSTREAM REGULATED"/>
    <property type="match status" value="1"/>
</dbReference>
<dbReference type="SUPFAM" id="SSF53474">
    <property type="entry name" value="alpha/beta-Hydrolases"/>
    <property type="match status" value="1"/>
</dbReference>
<dbReference type="Pfam" id="PF03096">
    <property type="entry name" value="Ndr"/>
    <property type="match status" value="1"/>
</dbReference>
<sequence length="269" mass="31089">MSQKTLEKQSLLSSWESDEKLNDVDVVDSARNIKQKEAQVLQFNTQNGTQQVTIHGDLSSKLPIILTYPDIGITHHGCFDPFFNMVTSYESIFEYFVIVHIDPPGNHYNAELKKKAGIESFDFESLSDDIYDLISKQLKIDWKTRALIAFGIGSSCSLWTKLANTHPSLLRGMVLINPIADVASWKEWAFDKALQWTEHNKTGEYVKSIFWGSLLPRYFPTLIDVETSEELRQSFYQEFAKLNEDNVMKYFKGYLRRKEITLQDLKNIK</sequence>
<comment type="caution">
    <text evidence="2">The sequence shown here is derived from an EMBL/GenBank/DDBJ whole genome shotgun (WGS) entry which is preliminary data.</text>
</comment>
<dbReference type="Gene3D" id="3.40.50.1820">
    <property type="entry name" value="alpha/beta hydrolase"/>
    <property type="match status" value="1"/>
</dbReference>
<name>X6NWZ4_RETFI</name>
<protein>
    <recommendedName>
        <fullName evidence="4">AB hydrolase-1 domain-containing protein</fullName>
    </recommendedName>
</protein>
<evidence type="ECO:0000313" key="2">
    <source>
        <dbReference type="EMBL" id="ETO30368.1"/>
    </source>
</evidence>
<accession>X6NWZ4</accession>
<dbReference type="InterPro" id="IPR029058">
    <property type="entry name" value="AB_hydrolase_fold"/>
</dbReference>
<comment type="similarity">
    <text evidence="1">Belongs to the NDRG family.</text>
</comment>
<dbReference type="AlphaFoldDB" id="X6NWZ4"/>
<keyword evidence="3" id="KW-1185">Reference proteome</keyword>
<organism evidence="2 3">
    <name type="scientific">Reticulomyxa filosa</name>
    <dbReference type="NCBI Taxonomy" id="46433"/>
    <lineage>
        <taxon>Eukaryota</taxon>
        <taxon>Sar</taxon>
        <taxon>Rhizaria</taxon>
        <taxon>Retaria</taxon>
        <taxon>Foraminifera</taxon>
        <taxon>Monothalamids</taxon>
        <taxon>Reticulomyxidae</taxon>
        <taxon>Reticulomyxa</taxon>
    </lineage>
</organism>
<proteinExistence type="inferred from homology"/>
<dbReference type="OrthoDB" id="741027at2759"/>
<dbReference type="InterPro" id="IPR004142">
    <property type="entry name" value="NDRG"/>
</dbReference>
<evidence type="ECO:0008006" key="4">
    <source>
        <dbReference type="Google" id="ProtNLM"/>
    </source>
</evidence>
<evidence type="ECO:0000256" key="1">
    <source>
        <dbReference type="ARBA" id="ARBA00005598"/>
    </source>
</evidence>